<dbReference type="Proteomes" id="UP000008143">
    <property type="component" value="Chromosome 2"/>
</dbReference>
<dbReference type="GeneID" id="116408712"/>
<dbReference type="RefSeq" id="XP_031752231.1">
    <property type="nucleotide sequence ID" value="XM_031896371.1"/>
</dbReference>
<dbReference type="Pfam" id="PF10263">
    <property type="entry name" value="SprT-like"/>
    <property type="match status" value="1"/>
</dbReference>
<feature type="region of interest" description="Disordered" evidence="1">
    <location>
        <begin position="188"/>
        <end position="219"/>
    </location>
</feature>
<dbReference type="PANTHER" id="PTHR21220:SF7">
    <property type="entry name" value="SPRT-LIKE DOMAIN-CONTAINING PROTEIN SPARTAN"/>
    <property type="match status" value="1"/>
</dbReference>
<dbReference type="AlphaFoldDB" id="A0A8J1J6E7"/>
<sequence length="219" mass="25966">MDLSTFNTKNLITKVRAKPRYRNHSNRKPYQKPKELSVVDPQWEVLDPKPDIHALYKEFNVKFFKGKLPEVDLKWSNRVTKGSGITKRTTTGKYIVRLYKPLLDLRPRSTTVEILLHEMIHVYQLTNGRKDWEHGPTFHYHKRRINKLTGANITAYPDYEEEYDLLKRHWWQCNGPCGEIERRIMNRPPSTKAHKRKCGGKFIKISDPEDSPSKKRRKV</sequence>
<dbReference type="GO" id="GO:0005634">
    <property type="term" value="C:nucleus"/>
    <property type="evidence" value="ECO:0000318"/>
    <property type="project" value="GO_Central"/>
</dbReference>
<feature type="compositionally biased region" description="Basic and acidic residues" evidence="1">
    <location>
        <begin position="204"/>
        <end position="213"/>
    </location>
</feature>
<dbReference type="PANTHER" id="PTHR21220">
    <property type="entry name" value="DNA-DEPENDENT METALLOPROTEASE SPRTN"/>
    <property type="match status" value="1"/>
</dbReference>
<evidence type="ECO:0000313" key="5">
    <source>
        <dbReference type="Xenbase" id="XB-GENE-29094559"/>
    </source>
</evidence>
<accession>A0A8J1J6E7</accession>
<organism evidence="3 4">
    <name type="scientific">Xenopus tropicalis</name>
    <name type="common">Western clawed frog</name>
    <name type="synonym">Silurana tropicalis</name>
    <dbReference type="NCBI Taxonomy" id="8364"/>
    <lineage>
        <taxon>Eukaryota</taxon>
        <taxon>Metazoa</taxon>
        <taxon>Chordata</taxon>
        <taxon>Craniata</taxon>
        <taxon>Vertebrata</taxon>
        <taxon>Euteleostomi</taxon>
        <taxon>Amphibia</taxon>
        <taxon>Batrachia</taxon>
        <taxon>Anura</taxon>
        <taxon>Pipoidea</taxon>
        <taxon>Pipidae</taxon>
        <taxon>Xenopodinae</taxon>
        <taxon>Xenopus</taxon>
        <taxon>Silurana</taxon>
    </lineage>
</organism>
<dbReference type="GO" id="GO:0004222">
    <property type="term" value="F:metalloendopeptidase activity"/>
    <property type="evidence" value="ECO:0007669"/>
    <property type="project" value="InterPro"/>
</dbReference>
<dbReference type="SMART" id="SM00731">
    <property type="entry name" value="SprT"/>
    <property type="match status" value="1"/>
</dbReference>
<keyword evidence="3" id="KW-1185">Reference proteome</keyword>
<gene>
    <name evidence="4 5" type="primary">LOC116408712</name>
</gene>
<evidence type="ECO:0000256" key="1">
    <source>
        <dbReference type="SAM" id="MobiDB-lite"/>
    </source>
</evidence>
<dbReference type="GO" id="GO:0003697">
    <property type="term" value="F:single-stranded DNA binding"/>
    <property type="evidence" value="ECO:0007669"/>
    <property type="project" value="InterPro"/>
</dbReference>
<feature type="domain" description="SprT-like" evidence="2">
    <location>
        <begin position="50"/>
        <end position="205"/>
    </location>
</feature>
<proteinExistence type="predicted"/>
<reference evidence="4" key="1">
    <citation type="submission" date="2025-08" db="UniProtKB">
        <authorList>
            <consortium name="RefSeq"/>
        </authorList>
    </citation>
    <scope>IDENTIFICATION</scope>
    <source>
        <strain evidence="4">Nigerian</strain>
        <tissue evidence="4">Liver and blood</tissue>
    </source>
</reference>
<name>A0A8J1J6E7_XENTR</name>
<evidence type="ECO:0000259" key="2">
    <source>
        <dbReference type="SMART" id="SM00731"/>
    </source>
</evidence>
<dbReference type="AGR" id="Xenbase:XB-GENE-29094559"/>
<dbReference type="Xenbase" id="XB-GENE-29094559">
    <property type="gene designation" value="LOC116408712"/>
</dbReference>
<evidence type="ECO:0000313" key="4">
    <source>
        <dbReference type="RefSeq" id="XP_031752231.1"/>
    </source>
</evidence>
<dbReference type="OMA" id="RRIMNRP"/>
<protein>
    <submittedName>
        <fullName evidence="4">SprT-like domain-containing protein Spartan</fullName>
    </submittedName>
</protein>
<evidence type="ECO:0000313" key="3">
    <source>
        <dbReference type="Proteomes" id="UP000008143"/>
    </source>
</evidence>
<dbReference type="InterPro" id="IPR044245">
    <property type="entry name" value="Spartan"/>
</dbReference>
<dbReference type="InterPro" id="IPR006640">
    <property type="entry name" value="SprT-like_domain"/>
</dbReference>
<dbReference type="GO" id="GO:0031593">
    <property type="term" value="F:polyubiquitin modification-dependent protein binding"/>
    <property type="evidence" value="ECO:0000318"/>
    <property type="project" value="GO_Central"/>
</dbReference>
<dbReference type="KEGG" id="xtr:116408712"/>
<dbReference type="OrthoDB" id="5236983at2759"/>
<dbReference type="GO" id="GO:0006974">
    <property type="term" value="P:DNA damage response"/>
    <property type="evidence" value="ECO:0000318"/>
    <property type="project" value="GO_Central"/>
</dbReference>